<dbReference type="InterPro" id="IPR012334">
    <property type="entry name" value="Pectin_lyas_fold"/>
</dbReference>
<reference evidence="1" key="1">
    <citation type="journal article" date="2013" name="PLoS ONE">
        <title>Metagenomic insights into the carbohydrate-active enzymes carried by the microorganisms adhering to solid digesta in the rumen of cows.</title>
        <authorList>
            <person name="Wang L."/>
            <person name="Hatem A."/>
            <person name="Catalyurek U.V."/>
            <person name="Morrison M."/>
            <person name="Yu Z."/>
        </authorList>
    </citation>
    <scope>NUCLEOTIDE SEQUENCE</scope>
</reference>
<dbReference type="InterPro" id="IPR022208">
    <property type="entry name" value="DUF3737"/>
</dbReference>
<organism evidence="1">
    <name type="scientific">uncultured bacterium Contigcl_1738</name>
    <dbReference type="NCBI Taxonomy" id="1393655"/>
    <lineage>
        <taxon>Bacteria</taxon>
        <taxon>environmental samples</taxon>
    </lineage>
</organism>
<dbReference type="AlphaFoldDB" id="W0FRA7"/>
<proteinExistence type="predicted"/>
<dbReference type="InterPro" id="IPR011050">
    <property type="entry name" value="Pectin_lyase_fold/virulence"/>
</dbReference>
<sequence>MNIIKGQHLTGERALFKARGLRVENCRFDEGESPLKESRDIEVTNTVFGWRYPLWYDEHVSVKGSAFIETARAGIWYSNDVELIDCSFDAPKGIRKCHNVRLSHVQMPHADETLWWCEDVRVEDVSVTGDYFLQGSRDIYVKNLHLSGKYSFDGCTNLVVEDSRLITKDAFWNCENVVVRNCFIVSEYLAWNARNVTFENCIIQSLQGLCYVSGLTLRSCDLMDTDLAFEYCSDVDAELRTPVVSVKNPLNGRIVAPSIGEIIFDDPEVNPCNTAILQTERREPFVCLCRAV</sequence>
<protein>
    <submittedName>
        <fullName evidence="1">Hydrogenase-4 component C</fullName>
    </submittedName>
</protein>
<evidence type="ECO:0000313" key="1">
    <source>
        <dbReference type="EMBL" id="AHF26039.1"/>
    </source>
</evidence>
<dbReference type="Pfam" id="PF12541">
    <property type="entry name" value="DUF3737"/>
    <property type="match status" value="1"/>
</dbReference>
<accession>W0FRA7</accession>
<dbReference type="SUPFAM" id="SSF51126">
    <property type="entry name" value="Pectin lyase-like"/>
    <property type="match status" value="1"/>
</dbReference>
<name>W0FRA7_9BACT</name>
<dbReference type="Gene3D" id="2.160.20.10">
    <property type="entry name" value="Single-stranded right-handed beta-helix, Pectin lyase-like"/>
    <property type="match status" value="1"/>
</dbReference>
<dbReference type="EMBL" id="KC246863">
    <property type="protein sequence ID" value="AHF26039.1"/>
    <property type="molecule type" value="Genomic_DNA"/>
</dbReference>